<proteinExistence type="predicted"/>
<dbReference type="Pfam" id="PF20038">
    <property type="entry name" value="HTH_59"/>
    <property type="match status" value="1"/>
</dbReference>
<name>A0A8S5LKA9_9CAUD</name>
<protein>
    <recommendedName>
        <fullName evidence="1">Helix-turn-helix domain-containing protein</fullName>
    </recommendedName>
</protein>
<reference evidence="2" key="1">
    <citation type="journal article" date="2021" name="Proc. Natl. Acad. Sci. U.S.A.">
        <title>A Catalog of Tens of Thousands of Viruses from Human Metagenomes Reveals Hidden Associations with Chronic Diseases.</title>
        <authorList>
            <person name="Tisza M.J."/>
            <person name="Buck C.B."/>
        </authorList>
    </citation>
    <scope>NUCLEOTIDE SEQUENCE</scope>
    <source>
        <strain evidence="2">CtXPh6</strain>
    </source>
</reference>
<dbReference type="EMBL" id="BK015862">
    <property type="protein sequence ID" value="DAD70283.1"/>
    <property type="molecule type" value="Genomic_DNA"/>
</dbReference>
<feature type="domain" description="Helix-turn-helix" evidence="1">
    <location>
        <begin position="53"/>
        <end position="116"/>
    </location>
</feature>
<evidence type="ECO:0000313" key="2">
    <source>
        <dbReference type="EMBL" id="DAD70283.1"/>
    </source>
</evidence>
<dbReference type="InterPro" id="IPR045403">
    <property type="entry name" value="HTH_59_Firmicutes_type"/>
</dbReference>
<accession>A0A8S5LKA9</accession>
<organism evidence="2">
    <name type="scientific">Siphoviridae sp. ctXPh6</name>
    <dbReference type="NCBI Taxonomy" id="2827578"/>
    <lineage>
        <taxon>Viruses</taxon>
        <taxon>Duplodnaviria</taxon>
        <taxon>Heunggongvirae</taxon>
        <taxon>Uroviricota</taxon>
        <taxon>Caudoviricetes</taxon>
    </lineage>
</organism>
<sequence length="116" mass="12961">MTEEGGTPTLHPLGGSFIIYHIRKSYAKINIMDFCYSIACFVNGISKGGWDVMKLIEKVMTTAEAAELWNIPVVTIKQACSGQRGYPPQFTSEECRKSGHIWLVTRAGMERVYGKI</sequence>
<evidence type="ECO:0000259" key="1">
    <source>
        <dbReference type="Pfam" id="PF20038"/>
    </source>
</evidence>